<dbReference type="Pfam" id="PF08780">
    <property type="entry name" value="NTase_sub_bind"/>
    <property type="match status" value="1"/>
</dbReference>
<evidence type="ECO:0000313" key="1">
    <source>
        <dbReference type="EMBL" id="HIR14646.1"/>
    </source>
</evidence>
<proteinExistence type="predicted"/>
<dbReference type="SUPFAM" id="SSF81593">
    <property type="entry name" value="Nucleotidyltransferase substrate binding subunit/domain"/>
    <property type="match status" value="1"/>
</dbReference>
<dbReference type="AlphaFoldDB" id="A0A9D1AEH2"/>
<organism evidence="1 2">
    <name type="scientific">Candidatus Choladousia intestinavium</name>
    <dbReference type="NCBI Taxonomy" id="2840727"/>
    <lineage>
        <taxon>Bacteria</taxon>
        <taxon>Bacillati</taxon>
        <taxon>Bacillota</taxon>
        <taxon>Clostridia</taxon>
        <taxon>Lachnospirales</taxon>
        <taxon>Lachnospiraceae</taxon>
        <taxon>Lachnospiraceae incertae sedis</taxon>
        <taxon>Candidatus Choladousia</taxon>
    </lineage>
</organism>
<dbReference type="InterPro" id="IPR010235">
    <property type="entry name" value="HepT"/>
</dbReference>
<name>A0A9D1AEH2_9FIRM</name>
<gene>
    <name evidence="1" type="ORF">IAB31_12070</name>
</gene>
<evidence type="ECO:0000313" key="2">
    <source>
        <dbReference type="Proteomes" id="UP000886757"/>
    </source>
</evidence>
<dbReference type="EMBL" id="DVGK01000139">
    <property type="protein sequence ID" value="HIR14646.1"/>
    <property type="molecule type" value="Genomic_DNA"/>
</dbReference>
<accession>A0A9D1AEH2</accession>
<protein>
    <submittedName>
        <fullName evidence="1">Nucleotidyltransferase substrate binding protein</fullName>
    </submittedName>
</protein>
<dbReference type="Gene3D" id="1.20.120.330">
    <property type="entry name" value="Nucleotidyltransferases domain 2"/>
    <property type="match status" value="1"/>
</dbReference>
<comment type="caution">
    <text evidence="1">The sequence shown here is derived from an EMBL/GenBank/DDBJ whole genome shotgun (WGS) entry which is preliminary data.</text>
</comment>
<reference evidence="1" key="1">
    <citation type="submission" date="2020-10" db="EMBL/GenBank/DDBJ databases">
        <authorList>
            <person name="Gilroy R."/>
        </authorList>
    </citation>
    <scope>NUCLEOTIDE SEQUENCE</scope>
    <source>
        <strain evidence="1">ChiSjej4B22-8148</strain>
    </source>
</reference>
<sequence length="134" mass="15961">MKKFDNFSSNLQVLQKAEQEDLENEFIISGIIDKFFIQFELSWKVLKEVLRYEGENAANSGSPREILKAAYEVYDFIDENIWLDMLKSRNDRTHIYDGDAAKRLVDNILHRYIPEFEKLRVSLIKRYRDVLPQI</sequence>
<dbReference type="NCBIfam" id="TIGR01987">
    <property type="entry name" value="HI0074"/>
    <property type="match status" value="1"/>
</dbReference>
<reference evidence="1" key="2">
    <citation type="journal article" date="2021" name="PeerJ">
        <title>Extensive microbial diversity within the chicken gut microbiome revealed by metagenomics and culture.</title>
        <authorList>
            <person name="Gilroy R."/>
            <person name="Ravi A."/>
            <person name="Getino M."/>
            <person name="Pursley I."/>
            <person name="Horton D.L."/>
            <person name="Alikhan N.F."/>
            <person name="Baker D."/>
            <person name="Gharbi K."/>
            <person name="Hall N."/>
            <person name="Watson M."/>
            <person name="Adriaenssens E.M."/>
            <person name="Foster-Nyarko E."/>
            <person name="Jarju S."/>
            <person name="Secka A."/>
            <person name="Antonio M."/>
            <person name="Oren A."/>
            <person name="Chaudhuri R.R."/>
            <person name="La Ragione R."/>
            <person name="Hildebrand F."/>
            <person name="Pallen M.J."/>
        </authorList>
    </citation>
    <scope>NUCLEOTIDE SEQUENCE</scope>
    <source>
        <strain evidence="1">ChiSjej4B22-8148</strain>
    </source>
</reference>
<dbReference type="Proteomes" id="UP000886757">
    <property type="component" value="Unassembled WGS sequence"/>
</dbReference>